<dbReference type="PANTHER" id="PTHR13847">
    <property type="entry name" value="SARCOSINE DEHYDROGENASE-RELATED"/>
    <property type="match status" value="1"/>
</dbReference>
<dbReference type="Gene3D" id="3.50.50.60">
    <property type="entry name" value="FAD/NAD(P)-binding domain"/>
    <property type="match status" value="1"/>
</dbReference>
<feature type="domain" description="FAD dependent oxidoreductase" evidence="2">
    <location>
        <begin position="26"/>
        <end position="365"/>
    </location>
</feature>
<evidence type="ECO:0000313" key="4">
    <source>
        <dbReference type="Proteomes" id="UP000182800"/>
    </source>
</evidence>
<evidence type="ECO:0000259" key="2">
    <source>
        <dbReference type="Pfam" id="PF01266"/>
    </source>
</evidence>
<evidence type="ECO:0000256" key="1">
    <source>
        <dbReference type="ARBA" id="ARBA00023002"/>
    </source>
</evidence>
<dbReference type="Gene3D" id="3.30.9.10">
    <property type="entry name" value="D-Amino Acid Oxidase, subunit A, domain 2"/>
    <property type="match status" value="1"/>
</dbReference>
<sequence length="373" mass="39702">MLTPTGDRKSKLRQVECRGGGASMEDIVIIGGGLAGSSLGWSLAERGHRPLILESTTIGGGGATAHSRGMVRLYDDEPRLVALNRDGIGLWADVEVSRPGIFRRPGMIYAPAPSNRSRIEEFARMESRAAYPAETIDGPTISGLCGLLGDHFRRSARSVLWEPLAGYVDPRAGARFFADEAVRLGASLVEGCTVVDLYPACDHVVLTTGAGRITARRVILASGADTLRLQQPEGLFARSINLTSFIDDIAGAPEICLIDEVSKGYIRPGCRRSYFVGGAIQKDATVPEELKVDNAAADAQNLALSRRILRTRSNSAIASHPGYDAYTSDFLPLIRLPPEEGGAGLFTGFSGRGAKYIPAMARRFAASLSGGVG</sequence>
<dbReference type="Proteomes" id="UP000182800">
    <property type="component" value="Unassembled WGS sequence"/>
</dbReference>
<evidence type="ECO:0000313" key="3">
    <source>
        <dbReference type="EMBL" id="SCC77978.1"/>
    </source>
</evidence>
<dbReference type="InterPro" id="IPR006076">
    <property type="entry name" value="FAD-dep_OxRdtase"/>
</dbReference>
<dbReference type="PANTHER" id="PTHR13847:SF287">
    <property type="entry name" value="FAD-DEPENDENT OXIDOREDUCTASE DOMAIN-CONTAINING PROTEIN 1"/>
    <property type="match status" value="1"/>
</dbReference>
<accession>A0ABY0K3H6</accession>
<protein>
    <submittedName>
        <fullName evidence="3">FAD dependent oxidoreductase</fullName>
    </submittedName>
</protein>
<proteinExistence type="predicted"/>
<dbReference type="Pfam" id="PF01266">
    <property type="entry name" value="DAO"/>
    <property type="match status" value="1"/>
</dbReference>
<keyword evidence="1" id="KW-0560">Oxidoreductase</keyword>
<name>A0ABY0K3H6_9HYPH</name>
<organism evidence="3 4">
    <name type="scientific">Saliniramus fredricksonii</name>
    <dbReference type="NCBI Taxonomy" id="1653334"/>
    <lineage>
        <taxon>Bacteria</taxon>
        <taxon>Pseudomonadati</taxon>
        <taxon>Pseudomonadota</taxon>
        <taxon>Alphaproteobacteria</taxon>
        <taxon>Hyphomicrobiales</taxon>
        <taxon>Salinarimonadaceae</taxon>
        <taxon>Saliniramus</taxon>
    </lineage>
</organism>
<comment type="caution">
    <text evidence="3">The sequence shown here is derived from an EMBL/GenBank/DDBJ whole genome shotgun (WGS) entry which is preliminary data.</text>
</comment>
<gene>
    <name evidence="3" type="ORF">GA0071312_0009</name>
</gene>
<keyword evidence="4" id="KW-1185">Reference proteome</keyword>
<dbReference type="SUPFAM" id="SSF51905">
    <property type="entry name" value="FAD/NAD(P)-binding domain"/>
    <property type="match status" value="1"/>
</dbReference>
<dbReference type="EMBL" id="FMBM01000001">
    <property type="protein sequence ID" value="SCC77978.1"/>
    <property type="molecule type" value="Genomic_DNA"/>
</dbReference>
<dbReference type="InterPro" id="IPR036188">
    <property type="entry name" value="FAD/NAD-bd_sf"/>
</dbReference>
<reference evidence="3 4" key="1">
    <citation type="submission" date="2016-08" db="EMBL/GenBank/DDBJ databases">
        <authorList>
            <person name="Varghese N."/>
            <person name="Submissions Spin"/>
        </authorList>
    </citation>
    <scope>NUCLEOTIDE SEQUENCE [LARGE SCALE GENOMIC DNA]</scope>
    <source>
        <strain evidence="3 4">HL-109</strain>
    </source>
</reference>